<dbReference type="InterPro" id="IPR022703">
    <property type="entry name" value="DUF3533"/>
</dbReference>
<accession>A0AAD7CND8</accession>
<dbReference type="InterPro" id="IPR053001">
    <property type="entry name" value="MNNG_permease-like"/>
</dbReference>
<evidence type="ECO:0000256" key="1">
    <source>
        <dbReference type="SAM" id="MobiDB-lite"/>
    </source>
</evidence>
<dbReference type="PANTHER" id="PTHR34814:SF1">
    <property type="entry name" value="NITROSOGUANIDINE RESISTANCE PROTEIN SNG1"/>
    <property type="match status" value="1"/>
</dbReference>
<keyword evidence="5" id="KW-1185">Reference proteome</keyword>
<sequence length="571" mass="62536">MIRANYSANGNKSDSVVSGLDPVAVHGKPLVTPLGALDFYLLARTRDRTDRENHSGAKPPPLKNSLRLHYRFDSEHRRVLVGSFKPPGRPYAFHAPTILFGATVKLVDVARGGRCAAKSKLPLAEKLRRCLQEKCREARGGHGMKERQLVIQIYASTFEWLVFTASSRAETRSMLTLSHPPPVSPPPLTRIIGARLASRASGYTRFDAILIIFPIASHVYTPKSAPKRLLHHSLLGERMLPPVGGDLRRLLNLLGRGMELPASYPLLTLTAGLSVRRSQQHSAISIPDVMESSGRSCHQFPDGIPQLDDAILQEKICHAVAINSGSTTDLTAVVSAVDGSYDSSKDITFIGSEARDIYRVYKAIAAAQIDSITHQFTLQFIADLSTAASTATLLSTASQLVARPIYYTVAKLRPFDFFVVMLAATARKVSGFEAPAYFFIALIYTLLSRAFQLPFDRRLGSAGFVSFWMFNWLGMLAWCVFPLPGVPSKLITFTASSPSKQCSPPFAPFSDVATSRPRYSRSKSCHTSTDTDMFSPSTASRAARGNRTIVFTAKNDLSLNFGVLIAWVALS</sequence>
<comment type="caution">
    <text evidence="4">The sequence shown here is derived from an EMBL/GenBank/DDBJ whole genome shotgun (WGS) entry which is preliminary data.</text>
</comment>
<keyword evidence="2" id="KW-1133">Transmembrane helix</keyword>
<dbReference type="PANTHER" id="PTHR34814">
    <property type="entry name" value="NITROSOGUANIDINE RESISTANCE PROTEIN SNG1"/>
    <property type="match status" value="1"/>
</dbReference>
<dbReference type="Pfam" id="PF12051">
    <property type="entry name" value="DUF3533"/>
    <property type="match status" value="2"/>
</dbReference>
<feature type="region of interest" description="Disordered" evidence="1">
    <location>
        <begin position="519"/>
        <end position="539"/>
    </location>
</feature>
<proteinExistence type="predicted"/>
<name>A0AAD7CND8_9AGAR</name>
<evidence type="ECO:0000259" key="3">
    <source>
        <dbReference type="Pfam" id="PF12051"/>
    </source>
</evidence>
<feature type="transmembrane region" description="Helical" evidence="2">
    <location>
        <begin position="436"/>
        <end position="455"/>
    </location>
</feature>
<organism evidence="4 5">
    <name type="scientific">Roridomyces roridus</name>
    <dbReference type="NCBI Taxonomy" id="1738132"/>
    <lineage>
        <taxon>Eukaryota</taxon>
        <taxon>Fungi</taxon>
        <taxon>Dikarya</taxon>
        <taxon>Basidiomycota</taxon>
        <taxon>Agaricomycotina</taxon>
        <taxon>Agaricomycetes</taxon>
        <taxon>Agaricomycetidae</taxon>
        <taxon>Agaricales</taxon>
        <taxon>Marasmiineae</taxon>
        <taxon>Mycenaceae</taxon>
        <taxon>Roridomyces</taxon>
    </lineage>
</organism>
<gene>
    <name evidence="4" type="ORF">FB45DRAFT_1018612</name>
</gene>
<keyword evidence="2" id="KW-0812">Transmembrane</keyword>
<dbReference type="EMBL" id="JARKIF010000001">
    <property type="protein sequence ID" value="KAJ7651262.1"/>
    <property type="molecule type" value="Genomic_DNA"/>
</dbReference>
<feature type="compositionally biased region" description="Polar residues" evidence="1">
    <location>
        <begin position="525"/>
        <end position="539"/>
    </location>
</feature>
<dbReference type="AlphaFoldDB" id="A0AAD7CND8"/>
<reference evidence="4" key="1">
    <citation type="submission" date="2023-03" db="EMBL/GenBank/DDBJ databases">
        <title>Massive genome expansion in bonnet fungi (Mycena s.s.) driven by repeated elements and novel gene families across ecological guilds.</title>
        <authorList>
            <consortium name="Lawrence Berkeley National Laboratory"/>
            <person name="Harder C.B."/>
            <person name="Miyauchi S."/>
            <person name="Viragh M."/>
            <person name="Kuo A."/>
            <person name="Thoen E."/>
            <person name="Andreopoulos B."/>
            <person name="Lu D."/>
            <person name="Skrede I."/>
            <person name="Drula E."/>
            <person name="Henrissat B."/>
            <person name="Morin E."/>
            <person name="Kohler A."/>
            <person name="Barry K."/>
            <person name="LaButti K."/>
            <person name="Morin E."/>
            <person name="Salamov A."/>
            <person name="Lipzen A."/>
            <person name="Mereny Z."/>
            <person name="Hegedus B."/>
            <person name="Baldrian P."/>
            <person name="Stursova M."/>
            <person name="Weitz H."/>
            <person name="Taylor A."/>
            <person name="Grigoriev I.V."/>
            <person name="Nagy L.G."/>
            <person name="Martin F."/>
            <person name="Kauserud H."/>
        </authorList>
    </citation>
    <scope>NUCLEOTIDE SEQUENCE</scope>
    <source>
        <strain evidence="4">9284</strain>
    </source>
</reference>
<evidence type="ECO:0000313" key="4">
    <source>
        <dbReference type="EMBL" id="KAJ7651262.1"/>
    </source>
</evidence>
<dbReference type="Proteomes" id="UP001221142">
    <property type="component" value="Unassembled WGS sequence"/>
</dbReference>
<protein>
    <recommendedName>
        <fullName evidence="3">DUF3533 domain-containing protein</fullName>
    </recommendedName>
</protein>
<evidence type="ECO:0000313" key="5">
    <source>
        <dbReference type="Proteomes" id="UP001221142"/>
    </source>
</evidence>
<feature type="transmembrane region" description="Helical" evidence="2">
    <location>
        <begin position="461"/>
        <end position="481"/>
    </location>
</feature>
<keyword evidence="2" id="KW-0472">Membrane</keyword>
<feature type="domain" description="DUF3533" evidence="3">
    <location>
        <begin position="436"/>
        <end position="478"/>
    </location>
</feature>
<evidence type="ECO:0000256" key="2">
    <source>
        <dbReference type="SAM" id="Phobius"/>
    </source>
</evidence>
<feature type="domain" description="DUF3533" evidence="3">
    <location>
        <begin position="298"/>
        <end position="422"/>
    </location>
</feature>
<dbReference type="GO" id="GO:0016020">
    <property type="term" value="C:membrane"/>
    <property type="evidence" value="ECO:0007669"/>
    <property type="project" value="TreeGrafter"/>
</dbReference>